<sequence>MYGTDLSVTNIQVHVFIRVSIFVRVFTNVSTSMTLLVFGIAGNVDIVSSMTFVFGIAGKVDIVSSICMWCNRMFFRTGGKIVTISSTVFTRLINVFVTSKNVFSASKSFIFSS</sequence>
<protein>
    <submittedName>
        <fullName evidence="2">Uncharacterized protein</fullName>
    </submittedName>
</protein>
<reference evidence="2" key="1">
    <citation type="submission" date="2021-05" db="EMBL/GenBank/DDBJ databases">
        <authorList>
            <person name="Alioto T."/>
            <person name="Alioto T."/>
            <person name="Gomez Garrido J."/>
        </authorList>
    </citation>
    <scope>NUCLEOTIDE SEQUENCE</scope>
</reference>
<feature type="transmembrane region" description="Helical" evidence="1">
    <location>
        <begin position="46"/>
        <end position="70"/>
    </location>
</feature>
<keyword evidence="1" id="KW-0472">Membrane</keyword>
<keyword evidence="1" id="KW-1133">Transmembrane helix</keyword>
<dbReference type="AlphaFoldDB" id="A0A8D8TM06"/>
<dbReference type="EMBL" id="HBUF01301410">
    <property type="protein sequence ID" value="CAG6691191.1"/>
    <property type="molecule type" value="Transcribed_RNA"/>
</dbReference>
<proteinExistence type="predicted"/>
<name>A0A8D8TM06_9HEMI</name>
<accession>A0A8D8TM06</accession>
<evidence type="ECO:0000313" key="2">
    <source>
        <dbReference type="EMBL" id="CAG6691191.1"/>
    </source>
</evidence>
<keyword evidence="1" id="KW-0812">Transmembrane</keyword>
<feature type="transmembrane region" description="Helical" evidence="1">
    <location>
        <begin position="21"/>
        <end position="40"/>
    </location>
</feature>
<organism evidence="2">
    <name type="scientific">Cacopsylla melanoneura</name>
    <dbReference type="NCBI Taxonomy" id="428564"/>
    <lineage>
        <taxon>Eukaryota</taxon>
        <taxon>Metazoa</taxon>
        <taxon>Ecdysozoa</taxon>
        <taxon>Arthropoda</taxon>
        <taxon>Hexapoda</taxon>
        <taxon>Insecta</taxon>
        <taxon>Pterygota</taxon>
        <taxon>Neoptera</taxon>
        <taxon>Paraneoptera</taxon>
        <taxon>Hemiptera</taxon>
        <taxon>Sternorrhyncha</taxon>
        <taxon>Psylloidea</taxon>
        <taxon>Psyllidae</taxon>
        <taxon>Psyllinae</taxon>
        <taxon>Cacopsylla</taxon>
    </lineage>
</organism>
<evidence type="ECO:0000256" key="1">
    <source>
        <dbReference type="SAM" id="Phobius"/>
    </source>
</evidence>